<name>A0A5R9EAW0_9ACTN</name>
<dbReference type="Proteomes" id="UP000305921">
    <property type="component" value="Unassembled WGS sequence"/>
</dbReference>
<feature type="chain" id="PRO_5024362613" description="CHAP domain-containing protein" evidence="2">
    <location>
        <begin position="30"/>
        <end position="270"/>
    </location>
</feature>
<accession>A0A5R9EAW0</accession>
<evidence type="ECO:0000313" key="3">
    <source>
        <dbReference type="EMBL" id="TLQ47158.1"/>
    </source>
</evidence>
<feature type="compositionally biased region" description="Basic and acidic residues" evidence="1">
    <location>
        <begin position="210"/>
        <end position="225"/>
    </location>
</feature>
<evidence type="ECO:0000256" key="2">
    <source>
        <dbReference type="SAM" id="SignalP"/>
    </source>
</evidence>
<reference evidence="3 4" key="1">
    <citation type="submission" date="2019-05" db="EMBL/GenBank/DDBJ databases">
        <title>Streptomyces marianii sp. nov., a novel marine actinomycete from southern coast of India.</title>
        <authorList>
            <person name="Iniyan A.M."/>
            <person name="Wink J."/>
            <person name="Ramprasad E."/>
            <person name="Ramana C.V."/>
            <person name="Bunk B."/>
            <person name="Sproer C."/>
            <person name="Joseph F.-J.R.S."/>
            <person name="Vincent S.G.P."/>
        </authorList>
    </citation>
    <scope>NUCLEOTIDE SEQUENCE [LARGE SCALE GENOMIC DNA]</scope>
    <source>
        <strain evidence="3 4">ICN19</strain>
    </source>
</reference>
<dbReference type="RefSeq" id="WP_138056443.1">
    <property type="nucleotide sequence ID" value="NZ_VAWE01000001.1"/>
</dbReference>
<keyword evidence="2" id="KW-0732">Signal</keyword>
<feature type="region of interest" description="Disordered" evidence="1">
    <location>
        <begin position="204"/>
        <end position="226"/>
    </location>
</feature>
<protein>
    <recommendedName>
        <fullName evidence="5">CHAP domain-containing protein</fullName>
    </recommendedName>
</protein>
<feature type="signal peptide" evidence="2">
    <location>
        <begin position="1"/>
        <end position="29"/>
    </location>
</feature>
<proteinExistence type="predicted"/>
<sequence>MLRHPTVHRLAILAGTTTAAFALTAPAHAEPQPLAAVDLAESYVLSATDSTLNTYGGGATAHLHRNAEGVTDARVECSHFISLLTTQAWANIDTGTIVDLVDGPDAGTFSNAGEWHDAIVDGRSTNDTPGSDNTVALVQRPQWMDPSGEVLVRRGDILATKHPAGNSTSGHMGLVQSVVPISETADDHDSSQSSYAQFRVRITDSAGSPHSDDTRSAYPAGDRDGIGTGDIRVLVDPVTRQPVAWKFTMSTGATMRTEDIAVGTLIGGDN</sequence>
<gene>
    <name evidence="3" type="ORF">FEF34_33100</name>
</gene>
<evidence type="ECO:0000256" key="1">
    <source>
        <dbReference type="SAM" id="MobiDB-lite"/>
    </source>
</evidence>
<comment type="caution">
    <text evidence="3">The sequence shown here is derived from an EMBL/GenBank/DDBJ whole genome shotgun (WGS) entry which is preliminary data.</text>
</comment>
<dbReference type="AlphaFoldDB" id="A0A5R9EAW0"/>
<evidence type="ECO:0008006" key="5">
    <source>
        <dbReference type="Google" id="ProtNLM"/>
    </source>
</evidence>
<evidence type="ECO:0000313" key="4">
    <source>
        <dbReference type="Proteomes" id="UP000305921"/>
    </source>
</evidence>
<keyword evidence="4" id="KW-1185">Reference proteome</keyword>
<organism evidence="3 4">
    <name type="scientific">Streptomyces marianii</name>
    <dbReference type="NCBI Taxonomy" id="1817406"/>
    <lineage>
        <taxon>Bacteria</taxon>
        <taxon>Bacillati</taxon>
        <taxon>Actinomycetota</taxon>
        <taxon>Actinomycetes</taxon>
        <taxon>Kitasatosporales</taxon>
        <taxon>Streptomycetaceae</taxon>
        <taxon>Streptomyces</taxon>
    </lineage>
</organism>
<dbReference type="EMBL" id="VAWE01000001">
    <property type="protein sequence ID" value="TLQ47158.1"/>
    <property type="molecule type" value="Genomic_DNA"/>
</dbReference>